<evidence type="ECO:0000256" key="5">
    <source>
        <dbReference type="ARBA" id="ARBA00022692"/>
    </source>
</evidence>
<proteinExistence type="predicted"/>
<dbReference type="PANTHER" id="PTHR33908:SF3">
    <property type="entry name" value="UNDECAPRENYL PHOSPHATE-ALPHA-4-AMINO-4-DEOXY-L-ARABINOSE ARABINOSYL TRANSFERASE"/>
    <property type="match status" value="1"/>
</dbReference>
<evidence type="ECO:0000256" key="6">
    <source>
        <dbReference type="ARBA" id="ARBA00022989"/>
    </source>
</evidence>
<dbReference type="GO" id="GO:0005886">
    <property type="term" value="C:plasma membrane"/>
    <property type="evidence" value="ECO:0007669"/>
    <property type="project" value="UniProtKB-SubCell"/>
</dbReference>
<evidence type="ECO:0000313" key="11">
    <source>
        <dbReference type="Proteomes" id="UP000515734"/>
    </source>
</evidence>
<keyword evidence="3" id="KW-0328">Glycosyltransferase</keyword>
<feature type="transmembrane region" description="Helical" evidence="8">
    <location>
        <begin position="265"/>
        <end position="285"/>
    </location>
</feature>
<evidence type="ECO:0000313" key="10">
    <source>
        <dbReference type="EMBL" id="BCI53633.1"/>
    </source>
</evidence>
<protein>
    <submittedName>
        <fullName evidence="10">Membrane protein</fullName>
    </submittedName>
</protein>
<dbReference type="RefSeq" id="WP_232100310.1">
    <property type="nucleotide sequence ID" value="NZ_AP023287.1"/>
</dbReference>
<dbReference type="PANTHER" id="PTHR33908">
    <property type="entry name" value="MANNOSYLTRANSFERASE YKCB-RELATED"/>
    <property type="match status" value="1"/>
</dbReference>
<feature type="transmembrane region" description="Helical" evidence="8">
    <location>
        <begin position="202"/>
        <end position="221"/>
    </location>
</feature>
<evidence type="ECO:0000256" key="7">
    <source>
        <dbReference type="ARBA" id="ARBA00023136"/>
    </source>
</evidence>
<dbReference type="InterPro" id="IPR050297">
    <property type="entry name" value="LipidA_mod_glycosyltrf_83"/>
</dbReference>
<feature type="transmembrane region" description="Helical" evidence="8">
    <location>
        <begin position="88"/>
        <end position="105"/>
    </location>
</feature>
<feature type="transmembrane region" description="Helical" evidence="8">
    <location>
        <begin position="233"/>
        <end position="253"/>
    </location>
</feature>
<reference evidence="10 11" key="1">
    <citation type="submission" date="2020-07" db="EMBL/GenBank/DDBJ databases">
        <title>Complete genome sequence of Mycolicibacterium litorale like strain isolated from cardiac implantable electronic device infection.</title>
        <authorList>
            <person name="Fukano H."/>
            <person name="Miyama H."/>
            <person name="Hoshino Y."/>
        </authorList>
    </citation>
    <scope>NUCLEOTIDE SEQUENCE [LARGE SCALE GENOMIC DNA]</scope>
    <source>
        <strain evidence="10 11">NIIDNTM18</strain>
    </source>
</reference>
<evidence type="ECO:0000256" key="3">
    <source>
        <dbReference type="ARBA" id="ARBA00022676"/>
    </source>
</evidence>
<feature type="domain" description="Glycosyltransferase RgtA/B/C/D-like" evidence="9">
    <location>
        <begin position="21"/>
        <end position="165"/>
    </location>
</feature>
<gene>
    <name evidence="10" type="ORF">NIIDNTM18_29110</name>
</gene>
<dbReference type="GO" id="GO:0009103">
    <property type="term" value="P:lipopolysaccharide biosynthetic process"/>
    <property type="evidence" value="ECO:0007669"/>
    <property type="project" value="UniProtKB-ARBA"/>
</dbReference>
<dbReference type="InterPro" id="IPR038731">
    <property type="entry name" value="RgtA/B/C-like"/>
</dbReference>
<evidence type="ECO:0000259" key="9">
    <source>
        <dbReference type="Pfam" id="PF13231"/>
    </source>
</evidence>
<organism evidence="10 11">
    <name type="scientific">Mycolicibacterium litorale</name>
    <dbReference type="NCBI Taxonomy" id="758802"/>
    <lineage>
        <taxon>Bacteria</taxon>
        <taxon>Bacillati</taxon>
        <taxon>Actinomycetota</taxon>
        <taxon>Actinomycetes</taxon>
        <taxon>Mycobacteriales</taxon>
        <taxon>Mycobacteriaceae</taxon>
        <taxon>Mycolicibacterium</taxon>
    </lineage>
</organism>
<sequence>MPELWDLTRNIDAVHGLYYLVMHGWFAVFPESEFWSRLPSALAIGVAAAGVVALGRQLSTRSVAIAAGAMFAILPRVTAAGIEARSYAFTMAAAVWLMVVGIAALRRDRRWLWISYGTCLALATSLNVFCILMIGPLAAAAFALAPSRRAISSWAIATCVVSALMAPFAVYTQSQSSQVDWIPPLGARTLGELAVEQYFPHVYAFLFAVLIAVVAVLAARRWRHDDAGAARDWPLAVTAVVWIVFPTVTLLVYSLVRQPIYQPRYLSFTAPAVALLAGLCIVVVGRSRRRIACLIAVFAVTGAYNYAMQRAPFAKERMDYSHVADIVAQHARPGDCLAFDVAASWKLIGPLKAARPAAFSKLQDPGRIFSAAELDSLWDAQTTISTWSDHLRDCPSLWTISERDHTLPPHQRGEALAPGPTLGGSPAYEVASTQGFRLVERWQFSMAQVVKSER</sequence>
<evidence type="ECO:0000256" key="2">
    <source>
        <dbReference type="ARBA" id="ARBA00022475"/>
    </source>
</evidence>
<dbReference type="EMBL" id="AP023287">
    <property type="protein sequence ID" value="BCI53633.1"/>
    <property type="molecule type" value="Genomic_DNA"/>
</dbReference>
<feature type="transmembrane region" description="Helical" evidence="8">
    <location>
        <begin position="62"/>
        <end position="82"/>
    </location>
</feature>
<feature type="transmembrane region" description="Helical" evidence="8">
    <location>
        <begin position="291"/>
        <end position="308"/>
    </location>
</feature>
<name>A0A6S6P1B6_9MYCO</name>
<feature type="transmembrane region" description="Helical" evidence="8">
    <location>
        <begin position="34"/>
        <end position="55"/>
    </location>
</feature>
<dbReference type="Pfam" id="PF13231">
    <property type="entry name" value="PMT_2"/>
    <property type="match status" value="1"/>
</dbReference>
<dbReference type="Proteomes" id="UP000515734">
    <property type="component" value="Chromosome"/>
</dbReference>
<evidence type="ECO:0000256" key="1">
    <source>
        <dbReference type="ARBA" id="ARBA00004651"/>
    </source>
</evidence>
<dbReference type="AlphaFoldDB" id="A0A6S6P1B6"/>
<feature type="transmembrane region" description="Helical" evidence="8">
    <location>
        <begin position="151"/>
        <end position="171"/>
    </location>
</feature>
<keyword evidence="4" id="KW-0808">Transferase</keyword>
<keyword evidence="6 8" id="KW-1133">Transmembrane helix</keyword>
<evidence type="ECO:0000256" key="8">
    <source>
        <dbReference type="SAM" id="Phobius"/>
    </source>
</evidence>
<dbReference type="GO" id="GO:0016763">
    <property type="term" value="F:pentosyltransferase activity"/>
    <property type="evidence" value="ECO:0007669"/>
    <property type="project" value="TreeGrafter"/>
</dbReference>
<dbReference type="GO" id="GO:0010041">
    <property type="term" value="P:response to iron(III) ion"/>
    <property type="evidence" value="ECO:0007669"/>
    <property type="project" value="TreeGrafter"/>
</dbReference>
<keyword evidence="7 8" id="KW-0472">Membrane</keyword>
<feature type="transmembrane region" description="Helical" evidence="8">
    <location>
        <begin position="112"/>
        <end position="145"/>
    </location>
</feature>
<keyword evidence="2" id="KW-1003">Cell membrane</keyword>
<comment type="subcellular location">
    <subcellularLocation>
        <location evidence="1">Cell membrane</location>
        <topology evidence="1">Multi-pass membrane protein</topology>
    </subcellularLocation>
</comment>
<keyword evidence="5 8" id="KW-0812">Transmembrane</keyword>
<evidence type="ECO:0000256" key="4">
    <source>
        <dbReference type="ARBA" id="ARBA00022679"/>
    </source>
</evidence>
<accession>A0A6S6P1B6</accession>